<accession>A0A4R8WJ02</accession>
<dbReference type="AlphaFoldDB" id="A0A4R8WJ02"/>
<feature type="transmembrane region" description="Helical" evidence="1">
    <location>
        <begin position="87"/>
        <end position="104"/>
    </location>
</feature>
<feature type="transmembrane region" description="Helical" evidence="1">
    <location>
        <begin position="24"/>
        <end position="47"/>
    </location>
</feature>
<dbReference type="PANTHER" id="PTHR43471">
    <property type="entry name" value="ABC TRANSPORTER PERMEASE"/>
    <property type="match status" value="1"/>
</dbReference>
<sequence>MGNPSTHAWVIARKELLDLRRDRLFAVLVAFLMIATLISVGVAAASFRTQIDAYNLYVQQLIAAGSTTKPAAPTFFPLQLLRGGVEYLEILGALFAIVLGYGTIAKEKYRGTLQLILSRPIGRFAMPLGKIGGLAIVWAAVVLLLTAATTIAIVAIGNAPLQPIDGARILIAAIVAWLYLVFWSALAIGTTALSPRLSTGLIVAIVIWLAFVLIIPQIGDTMDPDNQVPGGLFATLQIQKTDELKVLANFAGFDAIRNGLEISSITKHFERLTFAFLGIKDKYNQQTLDFVWTDLWGYAITLAVAAFASVAFAVGATTRRTLQRKIS</sequence>
<comment type="caution">
    <text evidence="2">The sequence shown here is derived from an EMBL/GenBank/DDBJ whole genome shotgun (WGS) entry which is preliminary data.</text>
</comment>
<dbReference type="Proteomes" id="UP000298412">
    <property type="component" value="Unassembled WGS sequence"/>
</dbReference>
<feature type="transmembrane region" description="Helical" evidence="1">
    <location>
        <begin position="200"/>
        <end position="219"/>
    </location>
</feature>
<evidence type="ECO:0000313" key="3">
    <source>
        <dbReference type="Proteomes" id="UP000298412"/>
    </source>
</evidence>
<keyword evidence="1" id="KW-1133">Transmembrane helix</keyword>
<evidence type="ECO:0000313" key="2">
    <source>
        <dbReference type="EMBL" id="TFC10415.1"/>
    </source>
</evidence>
<keyword evidence="1" id="KW-0472">Membrane</keyword>
<keyword evidence="3" id="KW-1185">Reference proteome</keyword>
<feature type="transmembrane region" description="Helical" evidence="1">
    <location>
        <begin position="131"/>
        <end position="157"/>
    </location>
</feature>
<evidence type="ECO:0000256" key="1">
    <source>
        <dbReference type="SAM" id="Phobius"/>
    </source>
</evidence>
<feature type="transmembrane region" description="Helical" evidence="1">
    <location>
        <begin position="295"/>
        <end position="316"/>
    </location>
</feature>
<dbReference type="GO" id="GO:0005886">
    <property type="term" value="C:plasma membrane"/>
    <property type="evidence" value="ECO:0007669"/>
    <property type="project" value="UniProtKB-SubCell"/>
</dbReference>
<dbReference type="EMBL" id="SOFP01000075">
    <property type="protein sequence ID" value="TFC10415.1"/>
    <property type="molecule type" value="Genomic_DNA"/>
</dbReference>
<name>A0A4R8WJ02_9MICO</name>
<dbReference type="OrthoDB" id="3789452at2"/>
<reference evidence="2 3" key="1">
    <citation type="submission" date="2019-03" db="EMBL/GenBank/DDBJ databases">
        <title>Genomics of glacier-inhabiting Cryobacterium strains.</title>
        <authorList>
            <person name="Liu Q."/>
            <person name="Xin Y.-H."/>
        </authorList>
    </citation>
    <scope>NUCLEOTIDE SEQUENCE [LARGE SCALE GENOMIC DNA]</scope>
    <source>
        <strain evidence="2 3">MDT1-3</strain>
    </source>
</reference>
<keyword evidence="1" id="KW-0812">Transmembrane</keyword>
<protein>
    <submittedName>
        <fullName evidence="2">ABC transporter permease</fullName>
    </submittedName>
</protein>
<gene>
    <name evidence="2" type="ORF">E3O19_15555</name>
</gene>
<feature type="transmembrane region" description="Helical" evidence="1">
    <location>
        <begin position="169"/>
        <end position="188"/>
    </location>
</feature>
<dbReference type="GO" id="GO:0140359">
    <property type="term" value="F:ABC-type transporter activity"/>
    <property type="evidence" value="ECO:0007669"/>
    <property type="project" value="InterPro"/>
</dbReference>
<dbReference type="RefSeq" id="WP_134569121.1">
    <property type="nucleotide sequence ID" value="NZ_SOFP01000075.1"/>
</dbReference>
<dbReference type="Pfam" id="PF12679">
    <property type="entry name" value="ABC2_membrane_2"/>
    <property type="match status" value="1"/>
</dbReference>
<proteinExistence type="predicted"/>
<organism evidence="2 3">
    <name type="scientific">Cryobacterium algoritolerans</name>
    <dbReference type="NCBI Taxonomy" id="1259184"/>
    <lineage>
        <taxon>Bacteria</taxon>
        <taxon>Bacillati</taxon>
        <taxon>Actinomycetota</taxon>
        <taxon>Actinomycetes</taxon>
        <taxon>Micrococcales</taxon>
        <taxon>Microbacteriaceae</taxon>
        <taxon>Cryobacterium</taxon>
    </lineage>
</organism>